<feature type="transmembrane region" description="Helical" evidence="5">
    <location>
        <begin position="247"/>
        <end position="269"/>
    </location>
</feature>
<comment type="caution">
    <text evidence="7">The sequence shown here is derived from an EMBL/GenBank/DDBJ whole genome shotgun (WGS) entry which is preliminary data.</text>
</comment>
<dbReference type="PANTHER" id="PTHR31465:SF1">
    <property type="entry name" value="PROTEIN RTA1-RELATED"/>
    <property type="match status" value="1"/>
</dbReference>
<dbReference type="InterPro" id="IPR007568">
    <property type="entry name" value="RTA1"/>
</dbReference>
<gene>
    <name evidence="7" type="ORF">BGZ80_002568</name>
</gene>
<feature type="transmembrane region" description="Helical" evidence="5">
    <location>
        <begin position="201"/>
        <end position="226"/>
    </location>
</feature>
<evidence type="ECO:0000313" key="7">
    <source>
        <dbReference type="EMBL" id="KAG0009263.1"/>
    </source>
</evidence>
<accession>A0A9P6SXJ4</accession>
<feature type="transmembrane region" description="Helical" evidence="5">
    <location>
        <begin position="289"/>
        <end position="309"/>
    </location>
</feature>
<evidence type="ECO:0008006" key="9">
    <source>
        <dbReference type="Google" id="ProtNLM"/>
    </source>
</evidence>
<protein>
    <recommendedName>
        <fullName evidence="9">RTA1-domain-containing protein</fullName>
    </recommendedName>
</protein>
<feature type="transmembrane region" description="Helical" evidence="5">
    <location>
        <begin position="157"/>
        <end position="181"/>
    </location>
</feature>
<evidence type="ECO:0000256" key="4">
    <source>
        <dbReference type="ARBA" id="ARBA00023136"/>
    </source>
</evidence>
<evidence type="ECO:0000256" key="3">
    <source>
        <dbReference type="ARBA" id="ARBA00022989"/>
    </source>
</evidence>
<keyword evidence="3 5" id="KW-1133">Transmembrane helix</keyword>
<proteinExistence type="predicted"/>
<evidence type="ECO:0000256" key="5">
    <source>
        <dbReference type="SAM" id="Phobius"/>
    </source>
</evidence>
<keyword evidence="4 5" id="KW-0472">Membrane</keyword>
<reference evidence="7" key="1">
    <citation type="journal article" date="2020" name="Fungal Divers.">
        <title>Resolving the Mortierellaceae phylogeny through synthesis of multi-gene phylogenetics and phylogenomics.</title>
        <authorList>
            <person name="Vandepol N."/>
            <person name="Liber J."/>
            <person name="Desiro A."/>
            <person name="Na H."/>
            <person name="Kennedy M."/>
            <person name="Barry K."/>
            <person name="Grigoriev I.V."/>
            <person name="Miller A.N."/>
            <person name="O'Donnell K."/>
            <person name="Stajich J.E."/>
            <person name="Bonito G."/>
        </authorList>
    </citation>
    <scope>NUCLEOTIDE SEQUENCE</scope>
    <source>
        <strain evidence="7">NRRL 2769</strain>
    </source>
</reference>
<feature type="chain" id="PRO_5040415660" description="RTA1-domain-containing protein" evidence="6">
    <location>
        <begin position="23"/>
        <end position="346"/>
    </location>
</feature>
<dbReference type="Proteomes" id="UP000703661">
    <property type="component" value="Unassembled WGS sequence"/>
</dbReference>
<dbReference type="GO" id="GO:0016020">
    <property type="term" value="C:membrane"/>
    <property type="evidence" value="ECO:0007669"/>
    <property type="project" value="UniProtKB-SubCell"/>
</dbReference>
<comment type="subcellular location">
    <subcellularLocation>
        <location evidence="1">Membrane</location>
        <topology evidence="1">Multi-pass membrane protein</topology>
    </subcellularLocation>
</comment>
<evidence type="ECO:0000256" key="2">
    <source>
        <dbReference type="ARBA" id="ARBA00022692"/>
    </source>
</evidence>
<sequence length="346" mass="38142">MYSRGIFILLAQGLLVWGKAFAQSSSNTTTTADDDSDNDGMLAYNPNFAGNLILGILYTLLGLTFSYYCFRHKDKWAICLPIGAIASGIGFFIRLTFDMKTVQLGPFILMNCLIVISPSAFLAFNYMLYGRFITAIDPKFGNDTKPGSKMEKSQFSFIPPLIVGRTFIISDILTFFIQISAGGIQASAGDDNSSLAKIGDNLFLAGVTGQGISYLVFTFLLTVAFLRLIEDRKRNYPNQLEKGWTGLDMNTLVIVGGLYISSVFIIVRSVYRIVEFAQGYNGYLTTHEVFLFILDAAPLVLAIGVWSLNWPSILLDRIKAQTRAVNLEAGGARVDGRNGNDWMPLV</sequence>
<dbReference type="EMBL" id="JAAAID010001638">
    <property type="protein sequence ID" value="KAG0009263.1"/>
    <property type="molecule type" value="Genomic_DNA"/>
</dbReference>
<dbReference type="Pfam" id="PF04479">
    <property type="entry name" value="RTA1"/>
    <property type="match status" value="2"/>
</dbReference>
<evidence type="ECO:0000256" key="1">
    <source>
        <dbReference type="ARBA" id="ARBA00004141"/>
    </source>
</evidence>
<evidence type="ECO:0000313" key="8">
    <source>
        <dbReference type="Proteomes" id="UP000703661"/>
    </source>
</evidence>
<keyword evidence="6" id="KW-0732">Signal</keyword>
<evidence type="ECO:0000256" key="6">
    <source>
        <dbReference type="SAM" id="SignalP"/>
    </source>
</evidence>
<keyword evidence="2 5" id="KW-0812">Transmembrane</keyword>
<dbReference type="PANTHER" id="PTHR31465">
    <property type="entry name" value="PROTEIN RTA1-RELATED"/>
    <property type="match status" value="1"/>
</dbReference>
<dbReference type="AlphaFoldDB" id="A0A9P6SXJ4"/>
<keyword evidence="8" id="KW-1185">Reference proteome</keyword>
<name>A0A9P6SXJ4_9FUNG</name>
<feature type="signal peptide" evidence="6">
    <location>
        <begin position="1"/>
        <end position="22"/>
    </location>
</feature>
<feature type="transmembrane region" description="Helical" evidence="5">
    <location>
        <begin position="48"/>
        <end position="70"/>
    </location>
</feature>
<organism evidence="7 8">
    <name type="scientific">Entomortierella chlamydospora</name>
    <dbReference type="NCBI Taxonomy" id="101097"/>
    <lineage>
        <taxon>Eukaryota</taxon>
        <taxon>Fungi</taxon>
        <taxon>Fungi incertae sedis</taxon>
        <taxon>Mucoromycota</taxon>
        <taxon>Mortierellomycotina</taxon>
        <taxon>Mortierellomycetes</taxon>
        <taxon>Mortierellales</taxon>
        <taxon>Mortierellaceae</taxon>
        <taxon>Entomortierella</taxon>
    </lineage>
</organism>
<feature type="transmembrane region" description="Helical" evidence="5">
    <location>
        <begin position="77"/>
        <end position="95"/>
    </location>
</feature>
<feature type="transmembrane region" description="Helical" evidence="5">
    <location>
        <begin position="107"/>
        <end position="129"/>
    </location>
</feature>